<evidence type="ECO:0000256" key="1">
    <source>
        <dbReference type="SAM" id="MobiDB-lite"/>
    </source>
</evidence>
<name>A0A372JLV1_9ACTN</name>
<organism evidence="3 4">
    <name type="scientific">Actinomadura logoneensis</name>
    <dbReference type="NCBI Taxonomy" id="2293572"/>
    <lineage>
        <taxon>Bacteria</taxon>
        <taxon>Bacillati</taxon>
        <taxon>Actinomycetota</taxon>
        <taxon>Actinomycetes</taxon>
        <taxon>Streptosporangiales</taxon>
        <taxon>Thermomonosporaceae</taxon>
        <taxon>Actinomadura</taxon>
    </lineage>
</organism>
<keyword evidence="2" id="KW-0812">Transmembrane</keyword>
<comment type="caution">
    <text evidence="3">The sequence shown here is derived from an EMBL/GenBank/DDBJ whole genome shotgun (WGS) entry which is preliminary data.</text>
</comment>
<feature type="transmembrane region" description="Helical" evidence="2">
    <location>
        <begin position="16"/>
        <end position="41"/>
    </location>
</feature>
<dbReference type="OrthoDB" id="3481021at2"/>
<gene>
    <name evidence="3" type="ORF">DZF91_14595</name>
</gene>
<feature type="region of interest" description="Disordered" evidence="1">
    <location>
        <begin position="75"/>
        <end position="94"/>
    </location>
</feature>
<dbReference type="Proteomes" id="UP000261811">
    <property type="component" value="Unassembled WGS sequence"/>
</dbReference>
<evidence type="ECO:0000256" key="2">
    <source>
        <dbReference type="SAM" id="Phobius"/>
    </source>
</evidence>
<protein>
    <submittedName>
        <fullName evidence="3">Uncharacterized protein</fullName>
    </submittedName>
</protein>
<evidence type="ECO:0000313" key="3">
    <source>
        <dbReference type="EMBL" id="RFU40920.1"/>
    </source>
</evidence>
<keyword evidence="4" id="KW-1185">Reference proteome</keyword>
<dbReference type="EMBL" id="QURH01000250">
    <property type="protein sequence ID" value="RFU40920.1"/>
    <property type="molecule type" value="Genomic_DNA"/>
</dbReference>
<sequence length="94" mass="9910">MESHILAIGAHLGGGLGIWLGPVIGALAVASMLFITGRGLLGTLAAGRRRSVHRLDDSHLDSLEHGGFYEYEPGMYSHSDVGDRPPLKTSGTKS</sequence>
<keyword evidence="2" id="KW-1133">Transmembrane helix</keyword>
<reference evidence="3 4" key="1">
    <citation type="submission" date="2018-08" db="EMBL/GenBank/DDBJ databases">
        <title>Actinomadura jelena sp. nov., a novel Actinomycete isolated from soil in Chad.</title>
        <authorList>
            <person name="Shi L."/>
        </authorList>
    </citation>
    <scope>NUCLEOTIDE SEQUENCE [LARGE SCALE GENOMIC DNA]</scope>
    <source>
        <strain evidence="3 4">NEAU-G17</strain>
    </source>
</reference>
<accession>A0A372JLV1</accession>
<proteinExistence type="predicted"/>
<dbReference type="AlphaFoldDB" id="A0A372JLV1"/>
<keyword evidence="2" id="KW-0472">Membrane</keyword>
<evidence type="ECO:0000313" key="4">
    <source>
        <dbReference type="Proteomes" id="UP000261811"/>
    </source>
</evidence>
<dbReference type="RefSeq" id="WP_117358009.1">
    <property type="nucleotide sequence ID" value="NZ_QURH01000250.1"/>
</dbReference>